<sequence>MVIWIENAPIFVPFDAESEARVAEFVDLVSTTDSDDPLIREFIKYQMHKCIQTCKKKARGHVDCRFGAPFRPMDKTRILYPVDDDKPEKDVLTKIRDLNKKLIEMLNNKPEEIDTFEEMLQKLNCTLYLYLLAIRVNLRHPTIFIKRDPKNTRVNVYNKLILTLMRTYIVDYVNKSSRGLSKLLRDCVEEARQGNKTLREKLKALAHILYNSSEICSQEAAWSRLRLPMCKCSDLVEFINTSHSSKRTHILKSNKEIAELAKSNPTSTDIFKKGSIDHYASRPNELEDLCLADFVANYTFNVKAGTTFQEDENVEIDAEVEPIDNGEERANSRKSKHYVLKDNSGTIVERRSPKVIRYCRFSIEQDEENFLREMCLLFLPWRNEKQDIEDNDCANLYLQNREIISTNYSKFNAIDLDINDILRDIEEERRTQEQVEEANDPENTNLEEDDTFVNVYDFDDNVVRPDLSNEIGEASSNQGAISKYIVPNLYGDEEYFKLCDSLNTEQKDYLMLLISCFKNDNDLPIYHFISGGAGVGKTCLTRAIFQSLTRIFRNQPGTAKKNEIILAASTGMAAHNIAGITAHQAFHLTTSHGNTNSMLGPDIANTMAAELHDLKLIIIDEISMLSSELFNQISSRLKQIFRTTQEFGGKSVIVVGDFNQLRPVGGTRTFMPKNSGSPNSTSILTENLQWSLFKLFKLTKVMRQRDDLRFAEALNRIPLGETTAEDIEMFNSRSFTELTLPEEGKNAVRLMRANRVVDAYNLSKVRILEMNVPGTLKIVHRAEDRFSGNITERQKNQARNAIEKLEKKDTQNLLTELQLVTGMKYMISSNIDVPDGLFNGATGTLRFFEVVNNRLQAVYLEMEDKDIGKAARSKRRALMEKNKIPLNWTPIFKIKKAFNVLKKGIVQVTREQYPLIMAEGITVHKSQGLSMPNVTVDFISSSMEREMKYVALSRATTLNGLYILGKFVPPDKPGPNDPVKVEMERMHNECSLVPKFKNLREIGTSLSIISHNVQSLHKHISSISSDLTYINTNIILCQETWAVDNMQYNIPGFTEINRNSFGGPMSIAQGTIIFVKSNYLNSVVPTRARRFEAGKQHIDITSCIVDDSILILNIYRNPGSKIAINYYLDMITEFEYVFVFGDFNEDLSKESELERYLASIGLKLLSERKSTTNSGTTLDGVFAKCDFMTEVNIYESYFSYHKPLCLKVYTD</sequence>
<dbReference type="GO" id="GO:0005524">
    <property type="term" value="F:ATP binding"/>
    <property type="evidence" value="ECO:0007669"/>
    <property type="project" value="UniProtKB-KW"/>
</dbReference>
<dbReference type="OrthoDB" id="7791359at2759"/>
<comment type="similarity">
    <text evidence="1">Belongs to the helicase family.</text>
</comment>
<keyword evidence="1" id="KW-0378">Hydrolase</keyword>
<comment type="catalytic activity">
    <reaction evidence="1">
        <text>ATP + H2O = ADP + phosphate + H(+)</text>
        <dbReference type="Rhea" id="RHEA:13065"/>
        <dbReference type="ChEBI" id="CHEBI:15377"/>
        <dbReference type="ChEBI" id="CHEBI:15378"/>
        <dbReference type="ChEBI" id="CHEBI:30616"/>
        <dbReference type="ChEBI" id="CHEBI:43474"/>
        <dbReference type="ChEBI" id="CHEBI:456216"/>
        <dbReference type="EC" id="5.6.2.3"/>
    </reaction>
</comment>
<dbReference type="Gene3D" id="3.60.10.10">
    <property type="entry name" value="Endonuclease/exonuclease/phosphatase"/>
    <property type="match status" value="1"/>
</dbReference>
<gene>
    <name evidence="3" type="ORF">PVAND_014339</name>
</gene>
<dbReference type="GO" id="GO:0043139">
    <property type="term" value="F:5'-3' DNA helicase activity"/>
    <property type="evidence" value="ECO:0007669"/>
    <property type="project" value="UniProtKB-EC"/>
</dbReference>
<dbReference type="CDD" id="cd18809">
    <property type="entry name" value="SF1_C_RecD"/>
    <property type="match status" value="1"/>
</dbReference>
<evidence type="ECO:0000256" key="1">
    <source>
        <dbReference type="RuleBase" id="RU363044"/>
    </source>
</evidence>
<evidence type="ECO:0000313" key="3">
    <source>
        <dbReference type="EMBL" id="KAG5685146.1"/>
    </source>
</evidence>
<dbReference type="AlphaFoldDB" id="A0A9J6CS16"/>
<dbReference type="Pfam" id="PF05970">
    <property type="entry name" value="PIF1"/>
    <property type="match status" value="1"/>
</dbReference>
<keyword evidence="1" id="KW-0547">Nucleotide-binding</keyword>
<dbReference type="Gene3D" id="3.40.50.300">
    <property type="entry name" value="P-loop containing nucleotide triphosphate hydrolases"/>
    <property type="match status" value="2"/>
</dbReference>
<dbReference type="EC" id="5.6.2.3" evidence="1"/>
<name>A0A9J6CS16_POLVA</name>
<keyword evidence="1" id="KW-0067">ATP-binding</keyword>
<keyword evidence="4" id="KW-1185">Reference proteome</keyword>
<dbReference type="PANTHER" id="PTHR47642:SF5">
    <property type="entry name" value="ATP-DEPENDENT DNA HELICASE"/>
    <property type="match status" value="1"/>
</dbReference>
<dbReference type="SUPFAM" id="SSF52540">
    <property type="entry name" value="P-loop containing nucleoside triphosphate hydrolases"/>
    <property type="match status" value="2"/>
</dbReference>
<dbReference type="InterPro" id="IPR051055">
    <property type="entry name" value="PIF1_helicase"/>
</dbReference>
<keyword evidence="1" id="KW-0234">DNA repair</keyword>
<dbReference type="SUPFAM" id="SSF56219">
    <property type="entry name" value="DNase I-like"/>
    <property type="match status" value="1"/>
</dbReference>
<dbReference type="GO" id="GO:0006281">
    <property type="term" value="P:DNA repair"/>
    <property type="evidence" value="ECO:0007669"/>
    <property type="project" value="UniProtKB-KW"/>
</dbReference>
<evidence type="ECO:0000313" key="4">
    <source>
        <dbReference type="Proteomes" id="UP001107558"/>
    </source>
</evidence>
<dbReference type="PANTHER" id="PTHR47642">
    <property type="entry name" value="ATP-DEPENDENT DNA HELICASE"/>
    <property type="match status" value="1"/>
</dbReference>
<accession>A0A9J6CS16</accession>
<protein>
    <recommendedName>
        <fullName evidence="1">ATP-dependent DNA helicase</fullName>
        <ecNumber evidence="1">5.6.2.3</ecNumber>
    </recommendedName>
</protein>
<keyword evidence="1" id="KW-0347">Helicase</keyword>
<evidence type="ECO:0000259" key="2">
    <source>
        <dbReference type="Pfam" id="PF05970"/>
    </source>
</evidence>
<dbReference type="InterPro" id="IPR036691">
    <property type="entry name" value="Endo/exonu/phosph_ase_sf"/>
</dbReference>
<keyword evidence="1" id="KW-0227">DNA damage</keyword>
<proteinExistence type="inferred from homology"/>
<comment type="cofactor">
    <cofactor evidence="1">
        <name>Mg(2+)</name>
        <dbReference type="ChEBI" id="CHEBI:18420"/>
    </cofactor>
</comment>
<reference evidence="3" key="1">
    <citation type="submission" date="2021-03" db="EMBL/GenBank/DDBJ databases">
        <title>Chromosome level genome of the anhydrobiotic midge Polypedilum vanderplanki.</title>
        <authorList>
            <person name="Yoshida Y."/>
            <person name="Kikawada T."/>
            <person name="Gusev O."/>
        </authorList>
    </citation>
    <scope>NUCLEOTIDE SEQUENCE</scope>
    <source>
        <strain evidence="3">NIAS01</strain>
        <tissue evidence="3">Whole body or cell culture</tissue>
    </source>
</reference>
<dbReference type="GO" id="GO:0006310">
    <property type="term" value="P:DNA recombination"/>
    <property type="evidence" value="ECO:0007669"/>
    <property type="project" value="UniProtKB-KW"/>
</dbReference>
<feature type="domain" description="DNA helicase Pif1-like DEAD-box helicase" evidence="2">
    <location>
        <begin position="502"/>
        <end position="720"/>
    </location>
</feature>
<organism evidence="3 4">
    <name type="scientific">Polypedilum vanderplanki</name>
    <name type="common">Sleeping chironomid midge</name>
    <dbReference type="NCBI Taxonomy" id="319348"/>
    <lineage>
        <taxon>Eukaryota</taxon>
        <taxon>Metazoa</taxon>
        <taxon>Ecdysozoa</taxon>
        <taxon>Arthropoda</taxon>
        <taxon>Hexapoda</taxon>
        <taxon>Insecta</taxon>
        <taxon>Pterygota</taxon>
        <taxon>Neoptera</taxon>
        <taxon>Endopterygota</taxon>
        <taxon>Diptera</taxon>
        <taxon>Nematocera</taxon>
        <taxon>Chironomoidea</taxon>
        <taxon>Chironomidae</taxon>
        <taxon>Chironominae</taxon>
        <taxon>Polypedilum</taxon>
        <taxon>Polypedilum</taxon>
    </lineage>
</organism>
<dbReference type="InterPro" id="IPR010285">
    <property type="entry name" value="DNA_helicase_pif1-like_DEAD"/>
</dbReference>
<dbReference type="GO" id="GO:0000723">
    <property type="term" value="P:telomere maintenance"/>
    <property type="evidence" value="ECO:0007669"/>
    <property type="project" value="InterPro"/>
</dbReference>
<dbReference type="GO" id="GO:0016787">
    <property type="term" value="F:hydrolase activity"/>
    <property type="evidence" value="ECO:0007669"/>
    <property type="project" value="UniProtKB-KW"/>
</dbReference>
<comment type="caution">
    <text evidence="3">The sequence shown here is derived from an EMBL/GenBank/DDBJ whole genome shotgun (WGS) entry which is preliminary data.</text>
</comment>
<keyword evidence="1" id="KW-0233">DNA recombination</keyword>
<dbReference type="EMBL" id="JADBJN010000001">
    <property type="protein sequence ID" value="KAG5685146.1"/>
    <property type="molecule type" value="Genomic_DNA"/>
</dbReference>
<dbReference type="InterPro" id="IPR027417">
    <property type="entry name" value="P-loop_NTPase"/>
</dbReference>
<dbReference type="Proteomes" id="UP001107558">
    <property type="component" value="Chromosome 1"/>
</dbReference>